<evidence type="ECO:0000256" key="8">
    <source>
        <dbReference type="SAM" id="MobiDB-lite"/>
    </source>
</evidence>
<keyword evidence="6" id="KW-0539">Nucleus</keyword>
<dbReference type="Proteomes" id="UP000327085">
    <property type="component" value="Chromosome 1"/>
</dbReference>
<dbReference type="InterPro" id="IPR051032">
    <property type="entry name" value="AP2/ERF_TF_ERF_subfamily"/>
</dbReference>
<dbReference type="PANTHER" id="PTHR31985:SF45">
    <property type="entry name" value="ETHYLENE-RESPONSIVE TRANSCRIPTION FACTOR ERF020"/>
    <property type="match status" value="1"/>
</dbReference>
<evidence type="ECO:0000256" key="5">
    <source>
        <dbReference type="ARBA" id="ARBA00023163"/>
    </source>
</evidence>
<evidence type="ECO:0000256" key="4">
    <source>
        <dbReference type="ARBA" id="ARBA00023159"/>
    </source>
</evidence>
<dbReference type="GO" id="GO:0003677">
    <property type="term" value="F:DNA binding"/>
    <property type="evidence" value="ECO:0007669"/>
    <property type="project" value="UniProtKB-KW"/>
</dbReference>
<dbReference type="InterPro" id="IPR036955">
    <property type="entry name" value="AP2/ERF_dom_sf"/>
</dbReference>
<keyword evidence="2" id="KW-0805">Transcription regulation</keyword>
<dbReference type="GO" id="GO:0005634">
    <property type="term" value="C:nucleus"/>
    <property type="evidence" value="ECO:0007669"/>
    <property type="project" value="UniProtKB-SubCell"/>
</dbReference>
<organism evidence="10 11">
    <name type="scientific">Prunus dulcis</name>
    <name type="common">Almond</name>
    <name type="synonym">Amygdalus dulcis</name>
    <dbReference type="NCBI Taxonomy" id="3755"/>
    <lineage>
        <taxon>Eukaryota</taxon>
        <taxon>Viridiplantae</taxon>
        <taxon>Streptophyta</taxon>
        <taxon>Embryophyta</taxon>
        <taxon>Tracheophyta</taxon>
        <taxon>Spermatophyta</taxon>
        <taxon>Magnoliopsida</taxon>
        <taxon>eudicotyledons</taxon>
        <taxon>Gunneridae</taxon>
        <taxon>Pentapetalae</taxon>
        <taxon>rosids</taxon>
        <taxon>fabids</taxon>
        <taxon>Rosales</taxon>
        <taxon>Rosaceae</taxon>
        <taxon>Amygdaloideae</taxon>
        <taxon>Amygdaleae</taxon>
        <taxon>Prunus</taxon>
    </lineage>
</organism>
<proteinExistence type="inferred from homology"/>
<comment type="subcellular location">
    <subcellularLocation>
        <location evidence="1">Nucleus</location>
    </subcellularLocation>
</comment>
<keyword evidence="3" id="KW-0238">DNA-binding</keyword>
<protein>
    <submittedName>
        <fullName evidence="10">PREDICTED: ethylene-responsive mRNAion</fullName>
    </submittedName>
</protein>
<comment type="similarity">
    <text evidence="7">Belongs to the AP2/ERF transcription factor family. ERF subfamily.</text>
</comment>
<keyword evidence="4" id="KW-0010">Activator</keyword>
<name>A0A5E4EZQ1_PRUDU</name>
<dbReference type="InterPro" id="IPR016177">
    <property type="entry name" value="DNA-bd_dom_sf"/>
</dbReference>
<dbReference type="InParanoid" id="A0A5E4EZQ1"/>
<evidence type="ECO:0000256" key="7">
    <source>
        <dbReference type="ARBA" id="ARBA00024343"/>
    </source>
</evidence>
<dbReference type="InterPro" id="IPR001471">
    <property type="entry name" value="AP2/ERF_dom"/>
</dbReference>
<evidence type="ECO:0000256" key="6">
    <source>
        <dbReference type="ARBA" id="ARBA00023242"/>
    </source>
</evidence>
<evidence type="ECO:0000313" key="10">
    <source>
        <dbReference type="EMBL" id="VVA20299.1"/>
    </source>
</evidence>
<dbReference type="Gene3D" id="3.30.730.10">
    <property type="entry name" value="AP2/ERF domain"/>
    <property type="match status" value="1"/>
</dbReference>
<dbReference type="AlphaFoldDB" id="A0A5E4EZQ1"/>
<evidence type="ECO:0000259" key="9">
    <source>
        <dbReference type="PROSITE" id="PS51032"/>
    </source>
</evidence>
<dbReference type="Gramene" id="VVA20299">
    <property type="protein sequence ID" value="VVA20299"/>
    <property type="gene ID" value="Prudul26B007397"/>
</dbReference>
<evidence type="ECO:0000256" key="3">
    <source>
        <dbReference type="ARBA" id="ARBA00023125"/>
    </source>
</evidence>
<dbReference type="PRINTS" id="PR00367">
    <property type="entry name" value="ETHRSPELEMNT"/>
</dbReference>
<accession>A0A5E4EZQ1</accession>
<dbReference type="PROSITE" id="PS51032">
    <property type="entry name" value="AP2_ERF"/>
    <property type="match status" value="1"/>
</dbReference>
<keyword evidence="5" id="KW-0804">Transcription</keyword>
<feature type="region of interest" description="Disordered" evidence="8">
    <location>
        <begin position="164"/>
        <end position="190"/>
    </location>
</feature>
<dbReference type="FunCoup" id="A0A5E4EZQ1">
    <property type="interactions" value="29"/>
</dbReference>
<dbReference type="EMBL" id="CABIKO010000042">
    <property type="protein sequence ID" value="VVA20299.1"/>
    <property type="molecule type" value="Genomic_DNA"/>
</dbReference>
<feature type="domain" description="AP2/ERF" evidence="9">
    <location>
        <begin position="70"/>
        <end position="129"/>
    </location>
</feature>
<evidence type="ECO:0000313" key="11">
    <source>
        <dbReference type="Proteomes" id="UP000327085"/>
    </source>
</evidence>
<reference evidence="11" key="1">
    <citation type="journal article" date="2020" name="Plant J.">
        <title>Transposons played a major role in the diversification between the closely related almond and peach genomes: results from the almond genome sequence.</title>
        <authorList>
            <person name="Alioto T."/>
            <person name="Alexiou K.G."/>
            <person name="Bardil A."/>
            <person name="Barteri F."/>
            <person name="Castanera R."/>
            <person name="Cruz F."/>
            <person name="Dhingra A."/>
            <person name="Duval H."/>
            <person name="Fernandez I Marti A."/>
            <person name="Frias L."/>
            <person name="Galan B."/>
            <person name="Garcia J.L."/>
            <person name="Howad W."/>
            <person name="Gomez-Garrido J."/>
            <person name="Gut M."/>
            <person name="Julca I."/>
            <person name="Morata J."/>
            <person name="Puigdomenech P."/>
            <person name="Ribeca P."/>
            <person name="Rubio Cabetas M.J."/>
            <person name="Vlasova A."/>
            <person name="Wirthensohn M."/>
            <person name="Garcia-Mas J."/>
            <person name="Gabaldon T."/>
            <person name="Casacuberta J.M."/>
            <person name="Arus P."/>
        </authorList>
    </citation>
    <scope>NUCLEOTIDE SEQUENCE [LARGE SCALE GENOMIC DNA]</scope>
    <source>
        <strain evidence="11">cv. Texas</strain>
    </source>
</reference>
<dbReference type="CDD" id="cd00018">
    <property type="entry name" value="AP2"/>
    <property type="match status" value="1"/>
</dbReference>
<dbReference type="SUPFAM" id="SSF54171">
    <property type="entry name" value="DNA-binding domain"/>
    <property type="match status" value="1"/>
</dbReference>
<feature type="compositionally biased region" description="Polar residues" evidence="8">
    <location>
        <begin position="164"/>
        <end position="177"/>
    </location>
</feature>
<dbReference type="OMA" id="SEVWEDM"/>
<evidence type="ECO:0000256" key="1">
    <source>
        <dbReference type="ARBA" id="ARBA00004123"/>
    </source>
</evidence>
<dbReference type="PANTHER" id="PTHR31985">
    <property type="entry name" value="ETHYLENE-RESPONSIVE TRANSCRIPTION FACTOR ERF042-RELATED"/>
    <property type="match status" value="1"/>
</dbReference>
<gene>
    <name evidence="10" type="ORF">ALMOND_2B007397</name>
</gene>
<sequence length="218" mass="24030">MTRSSGTAVYPSSSTFHLKRRRGKRLMTSWLRQQDRDLRRSLDVKSDKLKIIMSYSSEESSSSPGTGQRKFKGVRQRKWGKWVSEIRVPGTQDRLWLGSFSSPEAAAVARDVAYFCLRRPSTLEGLNFPLVLPSSVHADMSPRSIQKAASDAGMAVDAQLVANSSPQAGGRQSNNGSHGVESEVWEDMGESSRTNWGGHIGFGTGCEDLSISIEDYNL</sequence>
<evidence type="ECO:0000256" key="2">
    <source>
        <dbReference type="ARBA" id="ARBA00023015"/>
    </source>
</evidence>
<dbReference type="GO" id="GO:0003700">
    <property type="term" value="F:DNA-binding transcription factor activity"/>
    <property type="evidence" value="ECO:0007669"/>
    <property type="project" value="InterPro"/>
</dbReference>
<dbReference type="SMART" id="SM00380">
    <property type="entry name" value="AP2"/>
    <property type="match status" value="1"/>
</dbReference>